<organism evidence="1">
    <name type="scientific">Solanum lycopersicum</name>
    <name type="common">Tomato</name>
    <name type="synonym">Lycopersicon esculentum</name>
    <dbReference type="NCBI Taxonomy" id="4081"/>
    <lineage>
        <taxon>Eukaryota</taxon>
        <taxon>Viridiplantae</taxon>
        <taxon>Streptophyta</taxon>
        <taxon>Embryophyta</taxon>
        <taxon>Tracheophyta</taxon>
        <taxon>Spermatophyta</taxon>
        <taxon>Magnoliopsida</taxon>
        <taxon>eudicotyledons</taxon>
        <taxon>Gunneridae</taxon>
        <taxon>Pentapetalae</taxon>
        <taxon>asterids</taxon>
        <taxon>lamiids</taxon>
        <taxon>Solanales</taxon>
        <taxon>Solanaceae</taxon>
        <taxon>Solanoideae</taxon>
        <taxon>Solaneae</taxon>
        <taxon>Solanum</taxon>
        <taxon>Solanum subgen. Lycopersicon</taxon>
    </lineage>
</organism>
<dbReference type="Proteomes" id="UP000004994">
    <property type="component" value="Chromosome 5"/>
</dbReference>
<accession>A0A3Q7HAU7</accession>
<evidence type="ECO:0000313" key="1">
    <source>
        <dbReference type="EnsemblPlants" id="Solyc05g017720.2.1"/>
    </source>
</evidence>
<reference evidence="1" key="2">
    <citation type="submission" date="2019-01" db="UniProtKB">
        <authorList>
            <consortium name="EnsemblPlants"/>
        </authorList>
    </citation>
    <scope>IDENTIFICATION</scope>
    <source>
        <strain evidence="1">cv. Heinz 1706</strain>
    </source>
</reference>
<reference evidence="1" key="1">
    <citation type="journal article" date="2012" name="Nature">
        <title>The tomato genome sequence provides insights into fleshy fruit evolution.</title>
        <authorList>
            <consortium name="Tomato Genome Consortium"/>
        </authorList>
    </citation>
    <scope>NUCLEOTIDE SEQUENCE [LARGE SCALE GENOMIC DNA]</scope>
    <source>
        <strain evidence="1">cv. Heinz 1706</strain>
    </source>
</reference>
<name>A0A3Q7HAU7_SOLLC</name>
<proteinExistence type="predicted"/>
<protein>
    <submittedName>
        <fullName evidence="1">Uncharacterized protein</fullName>
    </submittedName>
</protein>
<keyword evidence="2" id="KW-1185">Reference proteome</keyword>
<dbReference type="PaxDb" id="4081-Solyc05g017720.1.1"/>
<dbReference type="InParanoid" id="A0A3Q7HAU7"/>
<evidence type="ECO:0000313" key="2">
    <source>
        <dbReference type="Proteomes" id="UP000004994"/>
    </source>
</evidence>
<dbReference type="Gramene" id="Solyc05g017720.2.1">
    <property type="protein sequence ID" value="Solyc05g017720.2.1"/>
    <property type="gene ID" value="Solyc05g017720.2"/>
</dbReference>
<dbReference type="AlphaFoldDB" id="A0A3Q7HAU7"/>
<sequence length="34" mass="3883">MDFAIMTKTLILCVVEVEDQIHDCKGMMNQIKAL</sequence>
<dbReference type="EnsemblPlants" id="Solyc05g017720.2.1">
    <property type="protein sequence ID" value="Solyc05g017720.2.1"/>
    <property type="gene ID" value="Solyc05g017720.2"/>
</dbReference>